<name>A0A1Q3AJ94_ZYGRO</name>
<evidence type="ECO:0000313" key="9">
    <source>
        <dbReference type="Proteomes" id="UP000187013"/>
    </source>
</evidence>
<dbReference type="InterPro" id="IPR001138">
    <property type="entry name" value="Zn2Cys6_DnaBD"/>
</dbReference>
<sequence>MESGRVRRPRNKVNRACYNCRRRKIKCTGKYPCTNCEAYQCECLYFPGYVPTKSNVSNTVNANANVHTWNPPVENSQQQRQRESEGSSSSTDRTGSTTEASYKTPNLLFNPNQSNEDGFIQDWEACELASMPPIEIAGGSVGLYKDDVEFQKRLSNLQQCLKQLKSIPSPNDQINEIINSINAQVDTLVSDWEPEYDVKEYNKVLKNSGGNIKSIETHLMKNKYADQVALTSFAVWTDTNKAEKNSIPASSFLANQPLVDVMFGLYSPVQALSLRGIGHLFQRCVRMATSTEKTVQVKSNLYLLLRFFDICMDHFNQSCVSIANPLESYLQKKSLLTSSPNTTSSVSSRNSANSKDLVGVLISRLPQPFVQNVTSIDNKKLLDTMYDDFGMFSLLLKMFDAHKKGFESLMIKITANPGSLTMFAPKLSTADIQDFIWYCEEEELLVALSYSYYNSTLYHFDEFSRSLEYFELLLSLIDKQVWLNEKYGFQKVLDVATSYATGLGLSRWEFYVGLDELTAERRRESWWKYYCIEKQHNFVTGILSSINDAKMNCLLPRVFRDAGFSDHRHFVSRVHLAIDNPVFDSMPLTDLAFYGECAVCQVISDFYGGTLYEERYTSIKNTAKPPFVKYCLLEEVLRDTDMLKTKLHAIKVQTKKLYDIAYSRNRYDGDSVSRENKVLAVKHVLLQGCLFFYVLSAVNNLISRLRIHPDQSNVRSREIKYREILREEYVNMTKLILSLEDDYSVSRAFGHYGHVFLMVVSGSFSGCRFEPELGEVIMILRLFRRLRDISIYRENEDYDTVRNGNAYNNFRQLCTFLSILSNSLLQSYMFSNDLTKEQLFRVLAEAAPELQDLPPLILNPKSEVYRHLMEPVQESGVHLNVKKMLEKGQKFPSKKRVYPKTAVQSLSPGNKNYSEVRSFPFTPPNVPMCQKTQEVLSPGGNIARTTATPVDAFLNNDAPSGNITDECPNNYAFQPTLGTGDGTNKFNLGTLDEFVHKGDLNDLYSTLWSDLYSDELGQSILAFNNFVPEFDGQN</sequence>
<keyword evidence="5" id="KW-0539">Nucleus</keyword>
<reference evidence="8 9" key="1">
    <citation type="submission" date="2016-08" db="EMBL/GenBank/DDBJ databases">
        <title>Draft genome sequence of allopolyploid Zygosaccharomyces rouxii.</title>
        <authorList>
            <person name="Watanabe J."/>
            <person name="Uehara K."/>
            <person name="Mogi Y."/>
            <person name="Tsukioka Y."/>
        </authorList>
    </citation>
    <scope>NUCLEOTIDE SEQUENCE [LARGE SCALE GENOMIC DNA]</scope>
    <source>
        <strain evidence="8 9">NBRC 110957</strain>
    </source>
</reference>
<dbReference type="GO" id="GO:0003677">
    <property type="term" value="F:DNA binding"/>
    <property type="evidence" value="ECO:0007669"/>
    <property type="project" value="UniProtKB-KW"/>
</dbReference>
<dbReference type="SMART" id="SM00066">
    <property type="entry name" value="GAL4"/>
    <property type="match status" value="1"/>
</dbReference>
<proteinExistence type="predicted"/>
<dbReference type="Pfam" id="PF04082">
    <property type="entry name" value="Fungal_trans"/>
    <property type="match status" value="1"/>
</dbReference>
<dbReference type="SUPFAM" id="SSF57701">
    <property type="entry name" value="Zn2/Cys6 DNA-binding domain"/>
    <property type="match status" value="1"/>
</dbReference>
<dbReference type="AlphaFoldDB" id="A0A1Q3AJ94"/>
<dbReference type="GO" id="GO:0045944">
    <property type="term" value="P:positive regulation of transcription by RNA polymerase II"/>
    <property type="evidence" value="ECO:0007669"/>
    <property type="project" value="UniProtKB-ARBA"/>
</dbReference>
<evidence type="ECO:0000256" key="3">
    <source>
        <dbReference type="ARBA" id="ARBA00022833"/>
    </source>
</evidence>
<dbReference type="Gene3D" id="4.10.240.10">
    <property type="entry name" value="Zn(2)-C6 fungal-type DNA-binding domain"/>
    <property type="match status" value="1"/>
</dbReference>
<dbReference type="PROSITE" id="PS00463">
    <property type="entry name" value="ZN2_CY6_FUNGAL_1"/>
    <property type="match status" value="1"/>
</dbReference>
<dbReference type="EMBL" id="BDGX01000051">
    <property type="protein sequence ID" value="GAV55797.1"/>
    <property type="molecule type" value="Genomic_DNA"/>
</dbReference>
<feature type="region of interest" description="Disordered" evidence="6">
    <location>
        <begin position="65"/>
        <end position="113"/>
    </location>
</feature>
<dbReference type="InterPro" id="IPR050987">
    <property type="entry name" value="AtrR-like"/>
</dbReference>
<keyword evidence="4" id="KW-0238">DNA-binding</keyword>
<evidence type="ECO:0000256" key="1">
    <source>
        <dbReference type="ARBA" id="ARBA00004123"/>
    </source>
</evidence>
<accession>A0A1Q3AJ94</accession>
<protein>
    <recommendedName>
        <fullName evidence="7">Zn(2)-C6 fungal-type domain-containing protein</fullName>
    </recommendedName>
</protein>
<dbReference type="PANTHER" id="PTHR46910">
    <property type="entry name" value="TRANSCRIPTION FACTOR PDR1"/>
    <property type="match status" value="1"/>
</dbReference>
<dbReference type="GO" id="GO:0000981">
    <property type="term" value="F:DNA-binding transcription factor activity, RNA polymerase II-specific"/>
    <property type="evidence" value="ECO:0007669"/>
    <property type="project" value="InterPro"/>
</dbReference>
<feature type="compositionally biased region" description="Polar residues" evidence="6">
    <location>
        <begin position="100"/>
        <end position="113"/>
    </location>
</feature>
<dbReference type="PANTHER" id="PTHR46910:SF3">
    <property type="entry name" value="HALOTOLERANCE PROTEIN 9-RELATED"/>
    <property type="match status" value="1"/>
</dbReference>
<evidence type="ECO:0000256" key="5">
    <source>
        <dbReference type="ARBA" id="ARBA00023242"/>
    </source>
</evidence>
<keyword evidence="2" id="KW-0479">Metal-binding</keyword>
<dbReference type="InterPro" id="IPR007219">
    <property type="entry name" value="XnlR_reg_dom"/>
</dbReference>
<dbReference type="InterPro" id="IPR036864">
    <property type="entry name" value="Zn2-C6_fun-type_DNA-bd_sf"/>
</dbReference>
<dbReference type="GO" id="GO:0005634">
    <property type="term" value="C:nucleus"/>
    <property type="evidence" value="ECO:0007669"/>
    <property type="project" value="UniProtKB-SubCell"/>
</dbReference>
<evidence type="ECO:0000256" key="2">
    <source>
        <dbReference type="ARBA" id="ARBA00022723"/>
    </source>
</evidence>
<organism evidence="8 9">
    <name type="scientific">Zygosaccharomyces rouxii</name>
    <dbReference type="NCBI Taxonomy" id="4956"/>
    <lineage>
        <taxon>Eukaryota</taxon>
        <taxon>Fungi</taxon>
        <taxon>Dikarya</taxon>
        <taxon>Ascomycota</taxon>
        <taxon>Saccharomycotina</taxon>
        <taxon>Saccharomycetes</taxon>
        <taxon>Saccharomycetales</taxon>
        <taxon>Saccharomycetaceae</taxon>
        <taxon>Zygosaccharomyces</taxon>
    </lineage>
</organism>
<dbReference type="PROSITE" id="PS50048">
    <property type="entry name" value="ZN2_CY6_FUNGAL_2"/>
    <property type="match status" value="1"/>
</dbReference>
<dbReference type="GO" id="GO:0008270">
    <property type="term" value="F:zinc ion binding"/>
    <property type="evidence" value="ECO:0007669"/>
    <property type="project" value="InterPro"/>
</dbReference>
<dbReference type="CDD" id="cd00067">
    <property type="entry name" value="GAL4"/>
    <property type="match status" value="1"/>
</dbReference>
<dbReference type="OrthoDB" id="3364175at2759"/>
<evidence type="ECO:0000313" key="8">
    <source>
        <dbReference type="EMBL" id="GAV55797.1"/>
    </source>
</evidence>
<comment type="subcellular location">
    <subcellularLocation>
        <location evidence="1">Nucleus</location>
    </subcellularLocation>
</comment>
<evidence type="ECO:0000256" key="4">
    <source>
        <dbReference type="ARBA" id="ARBA00023125"/>
    </source>
</evidence>
<comment type="caution">
    <text evidence="8">The sequence shown here is derived from an EMBL/GenBank/DDBJ whole genome shotgun (WGS) entry which is preliminary data.</text>
</comment>
<keyword evidence="3" id="KW-0862">Zinc</keyword>
<feature type="compositionally biased region" description="Low complexity" evidence="6">
    <location>
        <begin position="86"/>
        <end position="99"/>
    </location>
</feature>
<dbReference type="GO" id="GO:0006351">
    <property type="term" value="P:DNA-templated transcription"/>
    <property type="evidence" value="ECO:0007669"/>
    <property type="project" value="InterPro"/>
</dbReference>
<evidence type="ECO:0000256" key="6">
    <source>
        <dbReference type="SAM" id="MobiDB-lite"/>
    </source>
</evidence>
<feature type="domain" description="Zn(2)-C6 fungal-type" evidence="7">
    <location>
        <begin position="16"/>
        <end position="45"/>
    </location>
</feature>
<dbReference type="Proteomes" id="UP000187013">
    <property type="component" value="Unassembled WGS sequence"/>
</dbReference>
<dbReference type="CDD" id="cd12148">
    <property type="entry name" value="fungal_TF_MHR"/>
    <property type="match status" value="1"/>
</dbReference>
<gene>
    <name evidence="8" type="ORF">ZYGR_0AY01900</name>
</gene>
<evidence type="ECO:0000259" key="7">
    <source>
        <dbReference type="PROSITE" id="PS50048"/>
    </source>
</evidence>
<dbReference type="Pfam" id="PF00172">
    <property type="entry name" value="Zn_clus"/>
    <property type="match status" value="1"/>
</dbReference>